<keyword evidence="3 6" id="KW-0812">Transmembrane</keyword>
<dbReference type="Pfam" id="PF13567">
    <property type="entry name" value="DUF4131"/>
    <property type="match status" value="1"/>
</dbReference>
<dbReference type="InterPro" id="IPR052159">
    <property type="entry name" value="Competence_DNA_uptake"/>
</dbReference>
<accession>A0A1F5CBF0</accession>
<evidence type="ECO:0008006" key="11">
    <source>
        <dbReference type="Google" id="ProtNLM"/>
    </source>
</evidence>
<dbReference type="PANTHER" id="PTHR30619">
    <property type="entry name" value="DNA INTERNALIZATION/COMPETENCE PROTEIN COMEC/REC2"/>
    <property type="match status" value="1"/>
</dbReference>
<organism evidence="9 10">
    <name type="scientific">Candidatus Azambacteria bacterium RIFCSPLOWO2_02_FULL_44_14</name>
    <dbReference type="NCBI Taxonomy" id="1797306"/>
    <lineage>
        <taxon>Bacteria</taxon>
        <taxon>Candidatus Azamiibacteriota</taxon>
    </lineage>
</organism>
<evidence type="ECO:0000256" key="6">
    <source>
        <dbReference type="SAM" id="Phobius"/>
    </source>
</evidence>
<keyword evidence="4 6" id="KW-1133">Transmembrane helix</keyword>
<keyword evidence="5 6" id="KW-0472">Membrane</keyword>
<comment type="subcellular location">
    <subcellularLocation>
        <location evidence="1">Cell membrane</location>
        <topology evidence="1">Multi-pass membrane protein</topology>
    </subcellularLocation>
</comment>
<dbReference type="InterPro" id="IPR004477">
    <property type="entry name" value="ComEC_N"/>
</dbReference>
<dbReference type="NCBIfam" id="TIGR00360">
    <property type="entry name" value="ComEC_N-term"/>
    <property type="match status" value="1"/>
</dbReference>
<name>A0A1F5CBF0_9BACT</name>
<evidence type="ECO:0000259" key="7">
    <source>
        <dbReference type="Pfam" id="PF03772"/>
    </source>
</evidence>
<reference evidence="9 10" key="1">
    <citation type="journal article" date="2016" name="Nat. Commun.">
        <title>Thousands of microbial genomes shed light on interconnected biogeochemical processes in an aquifer system.</title>
        <authorList>
            <person name="Anantharaman K."/>
            <person name="Brown C.T."/>
            <person name="Hug L.A."/>
            <person name="Sharon I."/>
            <person name="Castelle C.J."/>
            <person name="Probst A.J."/>
            <person name="Thomas B.C."/>
            <person name="Singh A."/>
            <person name="Wilkins M.J."/>
            <person name="Karaoz U."/>
            <person name="Brodie E.L."/>
            <person name="Williams K.H."/>
            <person name="Hubbard S.S."/>
            <person name="Banfield J.F."/>
        </authorList>
    </citation>
    <scope>NUCLEOTIDE SEQUENCE [LARGE SCALE GENOMIC DNA]</scope>
</reference>
<evidence type="ECO:0000256" key="1">
    <source>
        <dbReference type="ARBA" id="ARBA00004651"/>
    </source>
</evidence>
<dbReference type="Pfam" id="PF03772">
    <property type="entry name" value="Competence"/>
    <property type="match status" value="1"/>
</dbReference>
<feature type="transmembrane region" description="Helical" evidence="6">
    <location>
        <begin position="375"/>
        <end position="399"/>
    </location>
</feature>
<feature type="transmembrane region" description="Helical" evidence="6">
    <location>
        <begin position="309"/>
        <end position="327"/>
    </location>
</feature>
<proteinExistence type="predicted"/>
<comment type="caution">
    <text evidence="9">The sequence shown here is derived from an EMBL/GenBank/DDBJ whole genome shotgun (WGS) entry which is preliminary data.</text>
</comment>
<feature type="domain" description="ComEC/Rec2-related protein" evidence="7">
    <location>
        <begin position="216"/>
        <end position="451"/>
    </location>
</feature>
<sequence>MPKSKVFVLILMSFVGGIFLYSFLKTPPMIIGGVFVFGVFILLRGACRRFKDLEFVFGIVFGICILIFGFGLWRSAVVFDNTGRGITSYASGDALELSGLVSEEPDVRTDAVYYVLETPDFGKVLFKTPLWPAYSYGDLLTIKGIIRRPENFDDFDYKNYLAKRDIFWVGQNFKITKVDSSGRVTLFGRLFSYKGAFVASVNKILSEPHASFLNALLLGARRGLPKDLLEAFNKTGTSHIVAISGYNISLISVLVFNFLAYLLVPRRASIWIVGAGIVFFTVISGASASVVRAAIMGSLLIIARARDRIYGVSNALVLAGALMLFLNPRLLRYDAGFQLSFLATLGLIYISPYFNKWFSTLPNIFSFRANLAATLSAQAAVFPVLLFGFGQVSLVAPLANVLILPAIPPTMFFGFLAGIAGFVSVGAASVIAIPAWILLSWQLFIVKFLSGLL</sequence>
<feature type="transmembrane region" description="Helical" evidence="6">
    <location>
        <begin position="411"/>
        <end position="439"/>
    </location>
</feature>
<feature type="transmembrane region" description="Helical" evidence="6">
    <location>
        <begin position="270"/>
        <end position="303"/>
    </location>
</feature>
<gene>
    <name evidence="9" type="ORF">A3I30_02805</name>
</gene>
<dbReference type="Proteomes" id="UP000177197">
    <property type="component" value="Unassembled WGS sequence"/>
</dbReference>
<feature type="domain" description="DUF4131" evidence="8">
    <location>
        <begin position="35"/>
        <end position="170"/>
    </location>
</feature>
<evidence type="ECO:0000313" key="9">
    <source>
        <dbReference type="EMBL" id="OGD40173.1"/>
    </source>
</evidence>
<keyword evidence="2" id="KW-1003">Cell membrane</keyword>
<dbReference type="InterPro" id="IPR025405">
    <property type="entry name" value="DUF4131"/>
</dbReference>
<dbReference type="EMBL" id="MEYV01000011">
    <property type="protein sequence ID" value="OGD40173.1"/>
    <property type="molecule type" value="Genomic_DNA"/>
</dbReference>
<feature type="transmembrane region" description="Helical" evidence="6">
    <location>
        <begin position="7"/>
        <end position="24"/>
    </location>
</feature>
<evidence type="ECO:0000313" key="10">
    <source>
        <dbReference type="Proteomes" id="UP000177197"/>
    </source>
</evidence>
<evidence type="ECO:0000256" key="5">
    <source>
        <dbReference type="ARBA" id="ARBA00023136"/>
    </source>
</evidence>
<feature type="transmembrane region" description="Helical" evidence="6">
    <location>
        <begin position="54"/>
        <end position="73"/>
    </location>
</feature>
<dbReference type="AlphaFoldDB" id="A0A1F5CBF0"/>
<protein>
    <recommendedName>
        <fullName evidence="11">ComEC/Rec2-related protein domain-containing protein</fullName>
    </recommendedName>
</protein>
<evidence type="ECO:0000259" key="8">
    <source>
        <dbReference type="Pfam" id="PF13567"/>
    </source>
</evidence>
<feature type="transmembrane region" description="Helical" evidence="6">
    <location>
        <begin position="243"/>
        <end position="263"/>
    </location>
</feature>
<evidence type="ECO:0000256" key="4">
    <source>
        <dbReference type="ARBA" id="ARBA00022989"/>
    </source>
</evidence>
<feature type="transmembrane region" description="Helical" evidence="6">
    <location>
        <begin position="339"/>
        <end position="355"/>
    </location>
</feature>
<dbReference type="PANTHER" id="PTHR30619:SF7">
    <property type="entry name" value="BETA-LACTAMASE DOMAIN PROTEIN"/>
    <property type="match status" value="1"/>
</dbReference>
<dbReference type="GO" id="GO:0005886">
    <property type="term" value="C:plasma membrane"/>
    <property type="evidence" value="ECO:0007669"/>
    <property type="project" value="UniProtKB-SubCell"/>
</dbReference>
<evidence type="ECO:0000256" key="2">
    <source>
        <dbReference type="ARBA" id="ARBA00022475"/>
    </source>
</evidence>
<evidence type="ECO:0000256" key="3">
    <source>
        <dbReference type="ARBA" id="ARBA00022692"/>
    </source>
</evidence>